<name>A0A0W8FUF9_9ZZZZ</name>
<keyword evidence="8" id="KW-0067">ATP-binding</keyword>
<keyword evidence="10" id="KW-0173">Coenzyme A biosynthesis</keyword>
<evidence type="ECO:0000256" key="5">
    <source>
        <dbReference type="ARBA" id="ARBA00022679"/>
    </source>
</evidence>
<reference evidence="13" key="1">
    <citation type="journal article" date="2015" name="Proc. Natl. Acad. Sci. U.S.A.">
        <title>Networks of energetic and metabolic interactions define dynamics in microbial communities.</title>
        <authorList>
            <person name="Embree M."/>
            <person name="Liu J.K."/>
            <person name="Al-Bassam M.M."/>
            <person name="Zengler K."/>
        </authorList>
    </citation>
    <scope>NUCLEOTIDE SEQUENCE</scope>
</reference>
<dbReference type="GO" id="GO:0015937">
    <property type="term" value="P:coenzyme A biosynthetic process"/>
    <property type="evidence" value="ECO:0007669"/>
    <property type="project" value="UniProtKB-KW"/>
</dbReference>
<gene>
    <name evidence="13" type="ORF">ASZ90_006295</name>
</gene>
<dbReference type="GO" id="GO:0004594">
    <property type="term" value="F:pantothenate kinase activity"/>
    <property type="evidence" value="ECO:0007669"/>
    <property type="project" value="InterPro"/>
</dbReference>
<sequence>MLLVIDVGNTNTVLGLFDGDRLVHDWRIRTESDHTVDEYGILISNLYHSSRMNAREIKAVTAVIISCVVPPMLNILEPLCQKYFKIKPMIVGPGIKTGMPIFYDNPKEVGADRIVNAVAAYDKYRKESIIVDFGTATTFDYISPKGEYMGGCIAPGIVISTEALFARASKLPRVEFSKPKNIITKDTVSAIQAGIMFGYAGLVDGIVERMKTEAKTKPLVIATGGLARIVAQEAKCIDKIEEMLTLEGLRLIYNLNKKSC</sequence>
<keyword evidence="7 13" id="KW-0418">Kinase</keyword>
<dbReference type="GO" id="GO:0005737">
    <property type="term" value="C:cytoplasm"/>
    <property type="evidence" value="ECO:0007669"/>
    <property type="project" value="UniProtKB-SubCell"/>
</dbReference>
<dbReference type="GO" id="GO:0005524">
    <property type="term" value="F:ATP binding"/>
    <property type="evidence" value="ECO:0007669"/>
    <property type="project" value="UniProtKB-KW"/>
</dbReference>
<dbReference type="EMBL" id="LNQE01000880">
    <property type="protein sequence ID" value="KUG23891.1"/>
    <property type="molecule type" value="Genomic_DNA"/>
</dbReference>
<comment type="subunit">
    <text evidence="3">Homodimer.</text>
</comment>
<dbReference type="CDD" id="cd24015">
    <property type="entry name" value="ASKHA_NBD_PanK-III"/>
    <property type="match status" value="1"/>
</dbReference>
<evidence type="ECO:0000256" key="10">
    <source>
        <dbReference type="ARBA" id="ARBA00022993"/>
    </source>
</evidence>
<protein>
    <recommendedName>
        <fullName evidence="12">Type III pantothenate kinase</fullName>
    </recommendedName>
</protein>
<keyword evidence="4" id="KW-0963">Cytoplasm</keyword>
<keyword evidence="5 13" id="KW-0808">Transferase</keyword>
<evidence type="ECO:0000256" key="8">
    <source>
        <dbReference type="ARBA" id="ARBA00022840"/>
    </source>
</evidence>
<evidence type="ECO:0000256" key="1">
    <source>
        <dbReference type="ARBA" id="ARBA00001958"/>
    </source>
</evidence>
<accession>A0A0W8FUF9</accession>
<dbReference type="NCBIfam" id="TIGR00671">
    <property type="entry name" value="baf"/>
    <property type="match status" value="1"/>
</dbReference>
<dbReference type="InterPro" id="IPR004619">
    <property type="entry name" value="Type_III_PanK"/>
</dbReference>
<evidence type="ECO:0000256" key="7">
    <source>
        <dbReference type="ARBA" id="ARBA00022777"/>
    </source>
</evidence>
<evidence type="ECO:0000256" key="2">
    <source>
        <dbReference type="ARBA" id="ARBA00004496"/>
    </source>
</evidence>
<evidence type="ECO:0000256" key="6">
    <source>
        <dbReference type="ARBA" id="ARBA00022741"/>
    </source>
</evidence>
<comment type="caution">
    <text evidence="13">The sequence shown here is derived from an EMBL/GenBank/DDBJ whole genome shotgun (WGS) entry which is preliminary data.</text>
</comment>
<evidence type="ECO:0000256" key="4">
    <source>
        <dbReference type="ARBA" id="ARBA00022490"/>
    </source>
</evidence>
<dbReference type="NCBIfam" id="NF009855">
    <property type="entry name" value="PRK13321.1"/>
    <property type="match status" value="1"/>
</dbReference>
<dbReference type="Pfam" id="PF03309">
    <property type="entry name" value="Pan_kinase"/>
    <property type="match status" value="1"/>
</dbReference>
<proteinExistence type="inferred from homology"/>
<dbReference type="HAMAP" id="MF_01274">
    <property type="entry name" value="Pantothen_kinase_3"/>
    <property type="match status" value="1"/>
</dbReference>
<evidence type="ECO:0000256" key="3">
    <source>
        <dbReference type="ARBA" id="ARBA00011738"/>
    </source>
</evidence>
<evidence type="ECO:0000256" key="9">
    <source>
        <dbReference type="ARBA" id="ARBA00022958"/>
    </source>
</evidence>
<dbReference type="PANTHER" id="PTHR34265:SF1">
    <property type="entry name" value="TYPE III PANTOTHENATE KINASE"/>
    <property type="match status" value="1"/>
</dbReference>
<comment type="subcellular location">
    <subcellularLocation>
        <location evidence="2">Cytoplasm</location>
    </subcellularLocation>
</comment>
<keyword evidence="6" id="KW-0547">Nucleotide-binding</keyword>
<dbReference type="InterPro" id="IPR043129">
    <property type="entry name" value="ATPase_NBD"/>
</dbReference>
<keyword evidence="9" id="KW-0630">Potassium</keyword>
<organism evidence="13">
    <name type="scientific">hydrocarbon metagenome</name>
    <dbReference type="NCBI Taxonomy" id="938273"/>
    <lineage>
        <taxon>unclassified sequences</taxon>
        <taxon>metagenomes</taxon>
        <taxon>ecological metagenomes</taxon>
    </lineage>
</organism>
<dbReference type="PANTHER" id="PTHR34265">
    <property type="entry name" value="TYPE III PANTOTHENATE KINASE"/>
    <property type="match status" value="1"/>
</dbReference>
<comment type="similarity">
    <text evidence="11">Belongs to the type III pantothenate kinase family.</text>
</comment>
<dbReference type="AlphaFoldDB" id="A0A0W8FUF9"/>
<evidence type="ECO:0000256" key="11">
    <source>
        <dbReference type="ARBA" id="ARBA00038036"/>
    </source>
</evidence>
<dbReference type="Gene3D" id="3.30.420.40">
    <property type="match status" value="2"/>
</dbReference>
<evidence type="ECO:0000256" key="12">
    <source>
        <dbReference type="ARBA" id="ARBA00040883"/>
    </source>
</evidence>
<comment type="cofactor">
    <cofactor evidence="1">
        <name>K(+)</name>
        <dbReference type="ChEBI" id="CHEBI:29103"/>
    </cofactor>
</comment>
<dbReference type="SUPFAM" id="SSF53067">
    <property type="entry name" value="Actin-like ATPase domain"/>
    <property type="match status" value="2"/>
</dbReference>
<evidence type="ECO:0000313" key="13">
    <source>
        <dbReference type="EMBL" id="KUG23891.1"/>
    </source>
</evidence>
<dbReference type="NCBIfam" id="NF009848">
    <property type="entry name" value="PRK13318.1-6"/>
    <property type="match status" value="1"/>
</dbReference>